<sequence length="377" mass="40371">MTQLTQVRLPGEPGSWRVALDGAGRITGLAPERSGSCYRGQSWHGDWLSPAGVDLQINGAMGLSFAHLTPEQLPQLDQCLDWLWRQGLEAICPTLVTAAPGQIRRALGQLQAARVRHRASRCRLLGAHLEGPFLAASMRGAHPAALLQPLTLERVAGLIEGFEADIAMITLAPELEPDQRSLQWLAARGMQVCLGHSEADAAMARRAFSAGAAMVTHAFNGMVPPHHRAPGVVGAACLTPGVALGLIADGTHVHPDMAVLLQRMAGPDLVLVSDALAPLGLPDGCYPWDQRQIGVAEGICRLPDGTLAGTALPLLEGVRNLARWSADLQSAILAATWRPRRALGERRRLPELLQGLPLCQALRWHGSSDKLSWERAA</sequence>
<evidence type="ECO:0000256" key="2">
    <source>
        <dbReference type="ARBA" id="ARBA00022723"/>
    </source>
</evidence>
<dbReference type="InterPro" id="IPR032466">
    <property type="entry name" value="Metal_Hydrolase"/>
</dbReference>
<protein>
    <submittedName>
        <fullName evidence="8">N-acetylglucosamine-6-phosphate deacetylase</fullName>
    </submittedName>
</protein>
<dbReference type="Gene3D" id="3.20.20.140">
    <property type="entry name" value="Metal-dependent hydrolases"/>
    <property type="match status" value="1"/>
</dbReference>
<dbReference type="PANTHER" id="PTHR11113:SF14">
    <property type="entry name" value="N-ACETYLGLUCOSAMINE-6-PHOSPHATE DEACETYLASE"/>
    <property type="match status" value="1"/>
</dbReference>
<reference evidence="8 9" key="1">
    <citation type="journal article" date="2019" name="mSystems">
        <title>Life at home and on the roam: Genomic adaptions reflect the dual lifestyle of an intracellular, facultative symbiont.</title>
        <authorList>
            <person name="Burgsdorf I."/>
        </authorList>
    </citation>
    <scope>NUCLEOTIDE SEQUENCE [LARGE SCALE GENOMIC DNA]</scope>
    <source>
        <strain evidence="8">277cV</strain>
    </source>
</reference>
<dbReference type="SUPFAM" id="SSF51556">
    <property type="entry name" value="Metallo-dependent hydrolases"/>
    <property type="match status" value="1"/>
</dbReference>
<dbReference type="PANTHER" id="PTHR11113">
    <property type="entry name" value="N-ACETYLGLUCOSAMINE-6-PHOSPHATE DEACETYLASE"/>
    <property type="match status" value="1"/>
</dbReference>
<dbReference type="Proteomes" id="UP000317990">
    <property type="component" value="Unassembled WGS sequence"/>
</dbReference>
<comment type="similarity">
    <text evidence="1 4">Belongs to the metallo-dependent hydrolases superfamily. NagA family.</text>
</comment>
<gene>
    <name evidence="8" type="ORF">ERJ67_11440</name>
</gene>
<evidence type="ECO:0000313" key="8">
    <source>
        <dbReference type="EMBL" id="TGG90126.1"/>
    </source>
</evidence>
<evidence type="ECO:0000256" key="3">
    <source>
        <dbReference type="ARBA" id="ARBA00022801"/>
    </source>
</evidence>
<feature type="binding site" evidence="7">
    <location>
        <position position="217"/>
    </location>
    <ligand>
        <name>Zn(2+)</name>
        <dbReference type="ChEBI" id="CHEBI:29105"/>
    </ligand>
</feature>
<organism evidence="8 9">
    <name type="scientific">Aphanocapsa feldmannii 277cV</name>
    <dbReference type="NCBI Taxonomy" id="2507553"/>
    <lineage>
        <taxon>Bacteria</taxon>
        <taxon>Bacillati</taxon>
        <taxon>Cyanobacteriota</taxon>
        <taxon>Cyanophyceae</taxon>
        <taxon>Oscillatoriophycideae</taxon>
        <taxon>Chroococcales</taxon>
        <taxon>Microcystaceae</taxon>
        <taxon>Aphanocapsa</taxon>
    </lineage>
</organism>
<evidence type="ECO:0000256" key="1">
    <source>
        <dbReference type="ARBA" id="ARBA00010716"/>
    </source>
</evidence>
<accession>A0A524RKH6</accession>
<dbReference type="EMBL" id="SRMO01000096">
    <property type="protein sequence ID" value="TGG90126.1"/>
    <property type="molecule type" value="Genomic_DNA"/>
</dbReference>
<evidence type="ECO:0000256" key="5">
    <source>
        <dbReference type="PIRSR" id="PIRSR038994-1"/>
    </source>
</evidence>
<evidence type="ECO:0000313" key="9">
    <source>
        <dbReference type="Proteomes" id="UP000317990"/>
    </source>
</evidence>
<feature type="binding site" evidence="6">
    <location>
        <begin position="220"/>
        <end position="221"/>
    </location>
    <ligand>
        <name>substrate</name>
    </ligand>
</feature>
<keyword evidence="3 4" id="KW-0378">Hydrolase</keyword>
<evidence type="ECO:0000256" key="4">
    <source>
        <dbReference type="PIRNR" id="PIRNR038994"/>
    </source>
</evidence>
<name>A0A524RKH6_9CHRO</name>
<dbReference type="InterPro" id="IPR003764">
    <property type="entry name" value="GlcNAc_6-P_deAcase"/>
</dbReference>
<comment type="cofactor">
    <cofactor evidence="7">
        <name>a divalent metal cation</name>
        <dbReference type="ChEBI" id="CHEBI:60240"/>
    </cofactor>
    <text evidence="7">Binds 1 divalent metal cation per subunit.</text>
</comment>
<evidence type="ECO:0000256" key="6">
    <source>
        <dbReference type="PIRSR" id="PIRSR038994-2"/>
    </source>
</evidence>
<feature type="binding site" evidence="6">
    <location>
        <begin position="307"/>
        <end position="309"/>
    </location>
    <ligand>
        <name>substrate</name>
    </ligand>
</feature>
<feature type="binding site" evidence="6">
    <location>
        <position position="141"/>
    </location>
    <ligand>
        <name>substrate</name>
    </ligand>
</feature>
<dbReference type="GO" id="GO:0006046">
    <property type="term" value="P:N-acetylglucosamine catabolic process"/>
    <property type="evidence" value="ECO:0007669"/>
    <property type="project" value="TreeGrafter"/>
</dbReference>
<dbReference type="AlphaFoldDB" id="A0A524RKH6"/>
<feature type="binding site" evidence="7">
    <location>
        <position position="196"/>
    </location>
    <ligand>
        <name>Zn(2+)</name>
        <dbReference type="ChEBI" id="CHEBI:29105"/>
    </ligand>
</feature>
<keyword evidence="4" id="KW-0119">Carbohydrate metabolism</keyword>
<keyword evidence="2 7" id="KW-0479">Metal-binding</keyword>
<feature type="binding site" evidence="6">
    <location>
        <position position="252"/>
    </location>
    <ligand>
        <name>substrate</name>
    </ligand>
</feature>
<dbReference type="GO" id="GO:0008448">
    <property type="term" value="F:N-acetylglucosamine-6-phosphate deacetylase activity"/>
    <property type="evidence" value="ECO:0007669"/>
    <property type="project" value="InterPro"/>
</dbReference>
<proteinExistence type="inferred from homology"/>
<dbReference type="PIRSF" id="PIRSF038994">
    <property type="entry name" value="NagA"/>
    <property type="match status" value="1"/>
</dbReference>
<feature type="active site" description="Proton donor/acceptor" evidence="5">
    <location>
        <position position="274"/>
    </location>
</feature>
<feature type="binding site" evidence="6">
    <location>
        <position position="228"/>
    </location>
    <ligand>
        <name>substrate</name>
    </ligand>
</feature>
<feature type="binding site" evidence="7">
    <location>
        <position position="130"/>
    </location>
    <ligand>
        <name>Zn(2+)</name>
        <dbReference type="ChEBI" id="CHEBI:29105"/>
    </ligand>
</feature>
<evidence type="ECO:0000256" key="7">
    <source>
        <dbReference type="PIRSR" id="PIRSR038994-3"/>
    </source>
</evidence>
<dbReference type="GO" id="GO:0046872">
    <property type="term" value="F:metal ion binding"/>
    <property type="evidence" value="ECO:0007669"/>
    <property type="project" value="UniProtKB-KW"/>
</dbReference>
<comment type="caution">
    <text evidence="8">The sequence shown here is derived from an EMBL/GenBank/DDBJ whole genome shotgun (WGS) entry which is preliminary data.</text>
</comment>